<name>A0A0S4LP45_9BACT</name>
<keyword evidence="2" id="KW-1185">Reference proteome</keyword>
<dbReference type="AlphaFoldDB" id="A0A0S4LP45"/>
<evidence type="ECO:0000313" key="2">
    <source>
        <dbReference type="Proteomes" id="UP000198736"/>
    </source>
</evidence>
<gene>
    <name evidence="1" type="ORF">COMA2_70100</name>
</gene>
<organism evidence="1 2">
    <name type="scientific">Candidatus Nitrospira nitrificans</name>
    <dbReference type="NCBI Taxonomy" id="1742973"/>
    <lineage>
        <taxon>Bacteria</taxon>
        <taxon>Pseudomonadati</taxon>
        <taxon>Nitrospirota</taxon>
        <taxon>Nitrospiria</taxon>
        <taxon>Nitrospirales</taxon>
        <taxon>Nitrospiraceae</taxon>
        <taxon>Nitrospira</taxon>
    </lineage>
</organism>
<accession>A0A0S4LP45</accession>
<evidence type="ECO:0000313" key="1">
    <source>
        <dbReference type="EMBL" id="CUS39361.1"/>
    </source>
</evidence>
<proteinExistence type="predicted"/>
<reference evidence="2" key="1">
    <citation type="submission" date="2015-10" db="EMBL/GenBank/DDBJ databases">
        <authorList>
            <person name="Luecker S."/>
            <person name="Luecker S."/>
        </authorList>
    </citation>
    <scope>NUCLEOTIDE SEQUENCE [LARGE SCALE GENOMIC DNA]</scope>
</reference>
<sequence length="128" mass="13597">MFVCLRCSSVKRDKRSVVISGVIGFPGPPLDNDAFGIASAASDLGIDIILPIEASWKTSFSVLEITSPDVARQRYPTSLFELREQIGGFPGRCCGRGQPLDLTRLADAGVGIQRPVAEVGGGGRDYGQ</sequence>
<protein>
    <submittedName>
        <fullName evidence="1">Uncharacterized protein</fullName>
    </submittedName>
</protein>
<dbReference type="EMBL" id="CZPZ01000034">
    <property type="protein sequence ID" value="CUS39361.1"/>
    <property type="molecule type" value="Genomic_DNA"/>
</dbReference>
<dbReference type="Proteomes" id="UP000198736">
    <property type="component" value="Unassembled WGS sequence"/>
</dbReference>